<comment type="cofactor">
    <cofactor evidence="1 10">
        <name>Zn(2+)</name>
        <dbReference type="ChEBI" id="CHEBI:29105"/>
    </cofactor>
</comment>
<keyword evidence="7 9" id="KW-0862">Zinc</keyword>
<dbReference type="InterPro" id="IPR001948">
    <property type="entry name" value="Peptidase_M18"/>
</dbReference>
<evidence type="ECO:0000256" key="6">
    <source>
        <dbReference type="ARBA" id="ARBA00022801"/>
    </source>
</evidence>
<dbReference type="GO" id="GO:0008270">
    <property type="term" value="F:zinc ion binding"/>
    <property type="evidence" value="ECO:0007669"/>
    <property type="project" value="InterPro"/>
</dbReference>
<dbReference type="OrthoDB" id="5288740at2"/>
<dbReference type="PRINTS" id="PR00932">
    <property type="entry name" value="AMINO1PTASE"/>
</dbReference>
<keyword evidence="6 9" id="KW-0378">Hydrolase</keyword>
<keyword evidence="8 9" id="KW-0482">Metalloprotease</keyword>
<accession>A0A5C4U5L3</accession>
<organism evidence="11 12">
    <name type="scientific">Corynebacterium tapiri</name>
    <dbReference type="NCBI Taxonomy" id="1448266"/>
    <lineage>
        <taxon>Bacteria</taxon>
        <taxon>Bacillati</taxon>
        <taxon>Actinomycetota</taxon>
        <taxon>Actinomycetes</taxon>
        <taxon>Mycobacteriales</taxon>
        <taxon>Corynebacteriaceae</taxon>
        <taxon>Corynebacterium</taxon>
    </lineage>
</organism>
<dbReference type="GO" id="GO:0008237">
    <property type="term" value="F:metallopeptidase activity"/>
    <property type="evidence" value="ECO:0007669"/>
    <property type="project" value="UniProtKB-KW"/>
</dbReference>
<name>A0A5C4U5L3_9CORY</name>
<protein>
    <recommendedName>
        <fullName evidence="10">M18 family aminopeptidase</fullName>
        <ecNumber evidence="10">3.4.11.-</ecNumber>
    </recommendedName>
</protein>
<dbReference type="RefSeq" id="WP_139465572.1">
    <property type="nucleotide sequence ID" value="NZ_VDHJ01000007.1"/>
</dbReference>
<dbReference type="Gene3D" id="3.40.630.10">
    <property type="entry name" value="Zn peptidases"/>
    <property type="match status" value="1"/>
</dbReference>
<evidence type="ECO:0000256" key="4">
    <source>
        <dbReference type="ARBA" id="ARBA00022670"/>
    </source>
</evidence>
<evidence type="ECO:0000256" key="10">
    <source>
        <dbReference type="RuleBase" id="RU004387"/>
    </source>
</evidence>
<dbReference type="AlphaFoldDB" id="A0A5C4U5L3"/>
<reference evidence="11 12" key="1">
    <citation type="submission" date="2019-06" db="EMBL/GenBank/DDBJ databases">
        <authorList>
            <person name="Li J."/>
        </authorList>
    </citation>
    <scope>NUCLEOTIDE SEQUENCE [LARGE SCALE GENOMIC DNA]</scope>
    <source>
        <strain evidence="11 12">LMG 28165</strain>
    </source>
</reference>
<evidence type="ECO:0000256" key="3">
    <source>
        <dbReference type="ARBA" id="ARBA00022438"/>
    </source>
</evidence>
<dbReference type="EC" id="3.4.11.-" evidence="10"/>
<dbReference type="SUPFAM" id="SSF53187">
    <property type="entry name" value="Zn-dependent exopeptidases"/>
    <property type="match status" value="1"/>
</dbReference>
<dbReference type="PANTHER" id="PTHR28570">
    <property type="entry name" value="ASPARTYL AMINOPEPTIDASE"/>
    <property type="match status" value="1"/>
</dbReference>
<keyword evidence="4 9" id="KW-0645">Protease</keyword>
<proteinExistence type="inferred from homology"/>
<dbReference type="Gene3D" id="2.30.250.10">
    <property type="entry name" value="Aminopeptidase i, Domain 2"/>
    <property type="match status" value="1"/>
</dbReference>
<keyword evidence="12" id="KW-1185">Reference proteome</keyword>
<dbReference type="GO" id="GO:0006508">
    <property type="term" value="P:proteolysis"/>
    <property type="evidence" value="ECO:0007669"/>
    <property type="project" value="UniProtKB-KW"/>
</dbReference>
<evidence type="ECO:0000256" key="8">
    <source>
        <dbReference type="ARBA" id="ARBA00023049"/>
    </source>
</evidence>
<evidence type="ECO:0000256" key="9">
    <source>
        <dbReference type="RuleBase" id="RU004386"/>
    </source>
</evidence>
<dbReference type="Proteomes" id="UP000312032">
    <property type="component" value="Unassembled WGS sequence"/>
</dbReference>
<dbReference type="GO" id="GO:0004177">
    <property type="term" value="F:aminopeptidase activity"/>
    <property type="evidence" value="ECO:0007669"/>
    <property type="project" value="UniProtKB-KW"/>
</dbReference>
<evidence type="ECO:0000256" key="7">
    <source>
        <dbReference type="ARBA" id="ARBA00022833"/>
    </source>
</evidence>
<sequence length="395" mass="41759">MNQTHDLISFLSASPSAYHAARIVADRLGFDVHDETRPLPVSEGGHTVVRGGAVISYVIPENPRGFRIIGTHTDSPGFMLKPQPDFQAHGFDQVGVEIYGGPIISSWFDRDLTVAGRVVLIDGTEHLVDLGPCVRIPNLAIHLGQTELDKQTHVQPISGIGPIMDAVAAQLGVDVADIAGHELITTDAQPAEVLGGFLSAGRLDNLSSVHAGLCAFERAAKDAEDILVFAAFNHEEVGSSTAQGAAGPFLEDVLTRVAEGLGRNPREMFAASSCVSADAAHSVHPNYAAKHDPHHQPILNGGPVTKINAKQRYASDAVSIAMWERACAGIPHQTFVGNNAVPCGTTIGPLTATRLGISTVDVGVPLLSMHSARELVGTQDQLWLTDALEAYLIGS</sequence>
<dbReference type="PANTHER" id="PTHR28570:SF3">
    <property type="entry name" value="ASPARTYL AMINOPEPTIDASE"/>
    <property type="match status" value="1"/>
</dbReference>
<evidence type="ECO:0000256" key="2">
    <source>
        <dbReference type="ARBA" id="ARBA00008290"/>
    </source>
</evidence>
<gene>
    <name evidence="11" type="ORF">FHE74_05840</name>
</gene>
<dbReference type="SUPFAM" id="SSF101821">
    <property type="entry name" value="Aminopeptidase/glucanase lid domain"/>
    <property type="match status" value="1"/>
</dbReference>
<keyword evidence="3 9" id="KW-0031">Aminopeptidase</keyword>
<dbReference type="InterPro" id="IPR023358">
    <property type="entry name" value="Peptidase_M18_dom2"/>
</dbReference>
<dbReference type="NCBIfam" id="NF002759">
    <property type="entry name" value="PRK02813.1"/>
    <property type="match status" value="1"/>
</dbReference>
<keyword evidence="5 9" id="KW-0479">Metal-binding</keyword>
<comment type="caution">
    <text evidence="11">The sequence shown here is derived from an EMBL/GenBank/DDBJ whole genome shotgun (WGS) entry which is preliminary data.</text>
</comment>
<comment type="similarity">
    <text evidence="2 9">Belongs to the peptidase M18 family.</text>
</comment>
<evidence type="ECO:0000256" key="1">
    <source>
        <dbReference type="ARBA" id="ARBA00001947"/>
    </source>
</evidence>
<evidence type="ECO:0000313" key="11">
    <source>
        <dbReference type="EMBL" id="TNL97609.1"/>
    </source>
</evidence>
<dbReference type="GO" id="GO:0005737">
    <property type="term" value="C:cytoplasm"/>
    <property type="evidence" value="ECO:0007669"/>
    <property type="project" value="UniProtKB-ARBA"/>
</dbReference>
<dbReference type="EMBL" id="VDHJ01000007">
    <property type="protein sequence ID" value="TNL97609.1"/>
    <property type="molecule type" value="Genomic_DNA"/>
</dbReference>
<evidence type="ECO:0000256" key="5">
    <source>
        <dbReference type="ARBA" id="ARBA00022723"/>
    </source>
</evidence>
<evidence type="ECO:0000313" key="12">
    <source>
        <dbReference type="Proteomes" id="UP000312032"/>
    </source>
</evidence>
<dbReference type="Pfam" id="PF02127">
    <property type="entry name" value="Peptidase_M18"/>
    <property type="match status" value="1"/>
</dbReference>